<dbReference type="Proteomes" id="UP000613768">
    <property type="component" value="Unassembled WGS sequence"/>
</dbReference>
<dbReference type="AlphaFoldDB" id="A0AAW3ZNW8"/>
<keyword evidence="3" id="KW-1185">Reference proteome</keyword>
<evidence type="ECO:0000313" key="2">
    <source>
        <dbReference type="EMBL" id="MBD8527668.1"/>
    </source>
</evidence>
<evidence type="ECO:0000313" key="3">
    <source>
        <dbReference type="Proteomes" id="UP000613768"/>
    </source>
</evidence>
<dbReference type="InterPro" id="IPR011989">
    <property type="entry name" value="ARM-like"/>
</dbReference>
<evidence type="ECO:0000259" key="1">
    <source>
        <dbReference type="Pfam" id="PF13569"/>
    </source>
</evidence>
<protein>
    <submittedName>
        <fullName evidence="2">DUF4132 domain-containing protein</fullName>
    </submittedName>
</protein>
<dbReference type="InterPro" id="IPR016024">
    <property type="entry name" value="ARM-type_fold"/>
</dbReference>
<comment type="caution">
    <text evidence="2">The sequence shown here is derived from an EMBL/GenBank/DDBJ whole genome shotgun (WGS) entry which is preliminary data.</text>
</comment>
<gene>
    <name evidence="2" type="ORF">IFO71_18130</name>
</gene>
<feature type="domain" description="DUF4132" evidence="1">
    <location>
        <begin position="954"/>
        <end position="1139"/>
    </location>
</feature>
<dbReference type="Pfam" id="PF13569">
    <property type="entry name" value="DUF4132"/>
    <property type="match status" value="1"/>
</dbReference>
<dbReference type="InterPro" id="IPR025406">
    <property type="entry name" value="DUF4132"/>
</dbReference>
<name>A0AAW3ZNW8_9GAMM</name>
<dbReference type="Gene3D" id="1.25.10.10">
    <property type="entry name" value="Leucine-rich Repeat Variant"/>
    <property type="match status" value="1"/>
</dbReference>
<reference evidence="2 3" key="1">
    <citation type="submission" date="2020-09" db="EMBL/GenBank/DDBJ databases">
        <title>Pseudoxanthomonas sp. CAU 1598 isolated from sand of Yaerae Beach.</title>
        <authorList>
            <person name="Kim W."/>
        </authorList>
    </citation>
    <scope>NUCLEOTIDE SEQUENCE [LARGE SCALE GENOMIC DNA]</scope>
    <source>
        <strain evidence="2 3">CAU 1598</strain>
    </source>
</reference>
<dbReference type="SUPFAM" id="SSF48371">
    <property type="entry name" value="ARM repeat"/>
    <property type="match status" value="1"/>
</dbReference>
<organism evidence="2 3">
    <name type="scientific">Pseudomarimonas arenosa</name>
    <dbReference type="NCBI Taxonomy" id="2774145"/>
    <lineage>
        <taxon>Bacteria</taxon>
        <taxon>Pseudomonadati</taxon>
        <taxon>Pseudomonadota</taxon>
        <taxon>Gammaproteobacteria</taxon>
        <taxon>Lysobacterales</taxon>
        <taxon>Lysobacteraceae</taxon>
        <taxon>Pseudomarimonas</taxon>
    </lineage>
</organism>
<dbReference type="EMBL" id="JACYTR010000059">
    <property type="protein sequence ID" value="MBD8527668.1"/>
    <property type="molecule type" value="Genomic_DNA"/>
</dbReference>
<proteinExistence type="predicted"/>
<sequence length="1237" mass="137090">MNWIGKILGRSDSVGSASHPWYRRVEKALSGIEKFQGISYGAIRNIVTFVADGSEAQVLQELSAWGNLARHLGAWGHDVDNDAIAQFYQGFEELPADCRLRWAQVLEAGFSSNAHWALEFPGGVHWPEALVMHAAAGRPAARGKSAKEGELSFQGMEEMFVAAGLEPVALLLGVLRYPSAGQTWWFDRNAAWFTSVLGFSAAFAHHADQVRTLLQLPAANQRLHLLTLLERADKSVLVAFVQELADLSTCSSKQVRAAAEPLLRRCIDEAIPHLKQLAVEAKPDQRLNSLRLLWQLSSAGHAETLRRFAMDTAAADKAPSVNALPAEWTTIAEQAVESDSYEYALPVIDWSGALTPEVKQLLEGLWRDLNDAVEKSNEQLRKAREEAIARGQKAYPLHVHKSYAESALKELCQYIDSPSARGRAHAETLRHSHWQFVAPALQRLAKNPTASPAVLLKCLAYFNLLRDNSRGLCAPAVNVLNTLQATQKRPSLLELSTMLNDMGISGCGAIFSSYCMHWGSPLARDWPAEATWPFFAHHLNRLIELLNPTQRKDYWFDREGLFAAVASLPTPPARVINAMFDLALGTAKTERLPAQAALHKLAGKEVRIIHALSDGKSEVRAVAAQWLMKLRHQEAVPALEKAVAKEKHEVAKGAMLDALQAMGQPVEKYLDRGALAREASKSLSKGLPKDLEWFPWSALPSVHWSDCGEPVSPDVLQWLLVQAVKQKSPEPNAVLRKYCSMIVPREREQLGQFILETWMAEDTRPIAPDEAMRQAQTQATQVHGWMTSHPQYYKDDPNLGKSVEELTATYLPGFLRQPAGSAIGSKGLLAVAAACASGAAAAPVGRYLKEYYGTRAAQGKALIAMLAWIEHPSATQLMLSVGNRFRTKSFQQEATRQAEALADRKGWTIAELADRTIPSAGFDESGVLELSYGNRVFSAKLLPDFKVELFNPDGKKIAALPDPRQDDDANLAKDAKKAFSLAKKEIKNIVSQQTERLYEALCTERDWPFEDWNAYLNQHPVVRRLVQRLVWAVTDSDGQVRATFRPLDDGSLTDVEDSSVTLASDARVRVAHDTNLPAEQVTQWQQHLIDYEVAPLFQQFGKGTYALPTEKARDTSIEDFEGYLIETFALRGRANKLGYTRGSTEDGGWFTTYEKRFPTLGLVAVIEFTGNPLPEQNRTVALLNMSFSSAEGNAWERAAMTLSQVPAVLLSECYNDLRIIAADGAGFDPEWRRKSEY</sequence>
<dbReference type="RefSeq" id="WP_192031088.1">
    <property type="nucleotide sequence ID" value="NZ_JACYTR010000059.1"/>
</dbReference>
<accession>A0AAW3ZNW8</accession>